<evidence type="ECO:0000256" key="1">
    <source>
        <dbReference type="SAM" id="MobiDB-lite"/>
    </source>
</evidence>
<name>A0A388KHT6_CHABU</name>
<feature type="compositionally biased region" description="Basic and acidic residues" evidence="1">
    <location>
        <begin position="729"/>
        <end position="738"/>
    </location>
</feature>
<feature type="compositionally biased region" description="Low complexity" evidence="1">
    <location>
        <begin position="116"/>
        <end position="126"/>
    </location>
</feature>
<feature type="compositionally biased region" description="Polar residues" evidence="1">
    <location>
        <begin position="604"/>
        <end position="614"/>
    </location>
</feature>
<proteinExistence type="predicted"/>
<feature type="region of interest" description="Disordered" evidence="1">
    <location>
        <begin position="483"/>
        <end position="509"/>
    </location>
</feature>
<reference evidence="2 3" key="1">
    <citation type="journal article" date="2018" name="Cell">
        <title>The Chara Genome: Secondary Complexity and Implications for Plant Terrestrialization.</title>
        <authorList>
            <person name="Nishiyama T."/>
            <person name="Sakayama H."/>
            <person name="Vries J.D."/>
            <person name="Buschmann H."/>
            <person name="Saint-Marcoux D."/>
            <person name="Ullrich K.K."/>
            <person name="Haas F.B."/>
            <person name="Vanderstraeten L."/>
            <person name="Becker D."/>
            <person name="Lang D."/>
            <person name="Vosolsobe S."/>
            <person name="Rombauts S."/>
            <person name="Wilhelmsson P.K.I."/>
            <person name="Janitza P."/>
            <person name="Kern R."/>
            <person name="Heyl A."/>
            <person name="Rumpler F."/>
            <person name="Villalobos L.I.A.C."/>
            <person name="Clay J.M."/>
            <person name="Skokan R."/>
            <person name="Toyoda A."/>
            <person name="Suzuki Y."/>
            <person name="Kagoshima H."/>
            <person name="Schijlen E."/>
            <person name="Tajeshwar N."/>
            <person name="Catarino B."/>
            <person name="Hetherington A.J."/>
            <person name="Saltykova A."/>
            <person name="Bonnot C."/>
            <person name="Breuninger H."/>
            <person name="Symeonidi A."/>
            <person name="Radhakrishnan G.V."/>
            <person name="Van Nieuwerburgh F."/>
            <person name="Deforce D."/>
            <person name="Chang C."/>
            <person name="Karol K.G."/>
            <person name="Hedrich R."/>
            <person name="Ulvskov P."/>
            <person name="Glockner G."/>
            <person name="Delwiche C.F."/>
            <person name="Petrasek J."/>
            <person name="Van de Peer Y."/>
            <person name="Friml J."/>
            <person name="Beilby M."/>
            <person name="Dolan L."/>
            <person name="Kohara Y."/>
            <person name="Sugano S."/>
            <person name="Fujiyama A."/>
            <person name="Delaux P.-M."/>
            <person name="Quint M."/>
            <person name="TheiBen G."/>
            <person name="Hagemann M."/>
            <person name="Harholt J."/>
            <person name="Dunand C."/>
            <person name="Zachgo S."/>
            <person name="Langdale J."/>
            <person name="Maumus F."/>
            <person name="Straeten D.V.D."/>
            <person name="Gould S.B."/>
            <person name="Rensing S.A."/>
        </authorList>
    </citation>
    <scope>NUCLEOTIDE SEQUENCE [LARGE SCALE GENOMIC DNA]</scope>
    <source>
        <strain evidence="2 3">S276</strain>
    </source>
</reference>
<dbReference type="AlphaFoldDB" id="A0A388KHT6"/>
<feature type="region of interest" description="Disordered" evidence="1">
    <location>
        <begin position="74"/>
        <end position="126"/>
    </location>
</feature>
<protein>
    <submittedName>
        <fullName evidence="2">Uncharacterized protein</fullName>
    </submittedName>
</protein>
<keyword evidence="3" id="KW-1185">Reference proteome</keyword>
<evidence type="ECO:0000313" key="2">
    <source>
        <dbReference type="EMBL" id="GBG69568.1"/>
    </source>
</evidence>
<dbReference type="EMBL" id="BFEA01000116">
    <property type="protein sequence ID" value="GBG69568.1"/>
    <property type="molecule type" value="Genomic_DNA"/>
</dbReference>
<dbReference type="Proteomes" id="UP000265515">
    <property type="component" value="Unassembled WGS sequence"/>
</dbReference>
<comment type="caution">
    <text evidence="2">The sequence shown here is derived from an EMBL/GenBank/DDBJ whole genome shotgun (WGS) entry which is preliminary data.</text>
</comment>
<evidence type="ECO:0000313" key="3">
    <source>
        <dbReference type="Proteomes" id="UP000265515"/>
    </source>
</evidence>
<feature type="region of interest" description="Disordered" evidence="1">
    <location>
        <begin position="685"/>
        <end position="757"/>
    </location>
</feature>
<gene>
    <name evidence="2" type="ORF">CBR_g4402</name>
</gene>
<accession>A0A388KHT6</accession>
<organism evidence="2 3">
    <name type="scientific">Chara braunii</name>
    <name type="common">Braun's stonewort</name>
    <dbReference type="NCBI Taxonomy" id="69332"/>
    <lineage>
        <taxon>Eukaryota</taxon>
        <taxon>Viridiplantae</taxon>
        <taxon>Streptophyta</taxon>
        <taxon>Charophyceae</taxon>
        <taxon>Charales</taxon>
        <taxon>Characeae</taxon>
        <taxon>Chara</taxon>
    </lineage>
</organism>
<feature type="region of interest" description="Disordered" evidence="1">
    <location>
        <begin position="597"/>
        <end position="656"/>
    </location>
</feature>
<dbReference type="Gramene" id="GBG69568">
    <property type="protein sequence ID" value="GBG69568"/>
    <property type="gene ID" value="CBR_g4402"/>
</dbReference>
<feature type="compositionally biased region" description="Basic and acidic residues" evidence="1">
    <location>
        <begin position="616"/>
        <end position="629"/>
    </location>
</feature>
<feature type="compositionally biased region" description="Polar residues" evidence="1">
    <location>
        <begin position="497"/>
        <end position="509"/>
    </location>
</feature>
<feature type="compositionally biased region" description="Polar residues" evidence="1">
    <location>
        <begin position="89"/>
        <end position="114"/>
    </location>
</feature>
<sequence length="757" mass="81398">MIVAQSFWRKKRLDSCLLNWASTSRKQRTLKDIQEQHASRLKLIDKFMDKIAGAESPKQLEKHMCKQQNASLQTHQIGGQGGGSMAHGDNNQGNRKQSVLSIPVSSNTGNLKDTVTNRGNTNNSNQRNKLAVGTVATVMQKGKGDSMLLRPEACALDAEGSNSELSTQGAHNVVVLQCGTPFSQGTEHHLRVIPVKTGQSASSSNPELLLGRGNQQEMCGGGELQRWAPPHSVAGTPSNLRVSGFEPKSHDCDKIPGNVDTNGTTTDVEHHHVGAREDQVLWQEPCRCLTASASHHPLRVSKRALTEGSPKVDEAKSVMCDVSTDQSLRSNNIARRISDGNCHYLEGPIVDGNLQNCRNDNTGVGYMSTIAGAGAGDGDGDGDGDDDDIVMITTPRDSELCGNEPTECVHMLDSILPQAMDASGSNHDHQMCSKLRVQSCRKNGDSQVVACHRRLERSAGGVQSPLSEYVGCINGDFCDNGDPCGRDGGEGGPETMQPGQAQDSSTWSERGSLESRRSCSCSQNHRHYPTGQANAYTSGHGTCNGNNNDEGSCMVDRVVRWKGAAMRERHRPGQSLDRDLMMKSDALEVCDPGQAVHFTWPDSKPQSTEESVSTGVREEGVREDSKHQQDGTVTKEIGQKPPRTLLSRPHDSTCSKLGDCSSLKQPSLQVSPAEFFPPLTHTSVRSSGFIPRGVRQHSGASSVMESEPSSKDGRQGTTAATAAQGDGVCCDHVKGEHRSGKKKGTQGTKTGENDQQA</sequence>